<dbReference type="HOGENOM" id="CLU_150646_12_4_5"/>
<dbReference type="Proteomes" id="UP000002586">
    <property type="component" value="Chromosome"/>
</dbReference>
<name>A0L9P7_MAGMM</name>
<keyword evidence="4" id="KW-1185">Reference proteome</keyword>
<evidence type="ECO:0000313" key="3">
    <source>
        <dbReference type="EMBL" id="ABK44690.1"/>
    </source>
</evidence>
<dbReference type="STRING" id="156889.Mmc1_2189"/>
<dbReference type="InterPro" id="IPR038157">
    <property type="entry name" value="FeoA_core_dom"/>
</dbReference>
<sequence length="81" mass="9100">MTLLELKKGHIARISGVHGSAEERNRFTSMGLIPGKQVMLRNQAPFGDPRIYVIMGYELSLRNKDAEKIKVEPLELTPPNP</sequence>
<dbReference type="AlphaFoldDB" id="A0L9P7"/>
<dbReference type="Gene3D" id="2.30.30.90">
    <property type="match status" value="1"/>
</dbReference>
<dbReference type="PANTHER" id="PTHR42954">
    <property type="entry name" value="FE(2+) TRANSPORT PROTEIN A"/>
    <property type="match status" value="1"/>
</dbReference>
<dbReference type="RefSeq" id="WP_011713815.1">
    <property type="nucleotide sequence ID" value="NC_008576.1"/>
</dbReference>
<evidence type="ECO:0000313" key="4">
    <source>
        <dbReference type="Proteomes" id="UP000002586"/>
    </source>
</evidence>
<feature type="domain" description="Ferrous iron transporter FeoA-like" evidence="2">
    <location>
        <begin position="1"/>
        <end position="73"/>
    </location>
</feature>
<evidence type="ECO:0000256" key="1">
    <source>
        <dbReference type="ARBA" id="ARBA00023004"/>
    </source>
</evidence>
<dbReference type="eggNOG" id="COG1918">
    <property type="taxonomic scope" value="Bacteria"/>
</dbReference>
<keyword evidence="1" id="KW-0408">Iron</keyword>
<dbReference type="EMBL" id="CP000471">
    <property type="protein sequence ID" value="ABK44690.1"/>
    <property type="molecule type" value="Genomic_DNA"/>
</dbReference>
<dbReference type="SMART" id="SM00899">
    <property type="entry name" value="FeoA"/>
    <property type="match status" value="1"/>
</dbReference>
<evidence type="ECO:0000259" key="2">
    <source>
        <dbReference type="SMART" id="SM00899"/>
    </source>
</evidence>
<proteinExistence type="predicted"/>
<dbReference type="InterPro" id="IPR052713">
    <property type="entry name" value="FeoA"/>
</dbReference>
<dbReference type="InterPro" id="IPR007167">
    <property type="entry name" value="Fe-transptr_FeoA-like"/>
</dbReference>
<dbReference type="OrthoDB" id="9811076at2"/>
<dbReference type="InterPro" id="IPR008988">
    <property type="entry name" value="Transcriptional_repressor_C"/>
</dbReference>
<protein>
    <submittedName>
        <fullName evidence="3">FeoA family protein</fullName>
    </submittedName>
</protein>
<reference evidence="4" key="1">
    <citation type="journal article" date="2009" name="Appl. Environ. Microbiol.">
        <title>Complete genome sequence of the chemolithoautotrophic marine magnetotactic coccus strain MC-1.</title>
        <authorList>
            <person name="Schubbe S."/>
            <person name="Williams T.J."/>
            <person name="Xie G."/>
            <person name="Kiss H.E."/>
            <person name="Brettin T.S."/>
            <person name="Martinez D."/>
            <person name="Ross C.A."/>
            <person name="Schuler D."/>
            <person name="Cox B.L."/>
            <person name="Nealson K.H."/>
            <person name="Bazylinski D.A."/>
        </authorList>
    </citation>
    <scope>NUCLEOTIDE SEQUENCE [LARGE SCALE GENOMIC DNA]</scope>
    <source>
        <strain evidence="4">ATCC BAA-1437 / JCM 17883 / MC-1</strain>
    </source>
</reference>
<accession>A0L9P7</accession>
<dbReference type="GO" id="GO:0046914">
    <property type="term" value="F:transition metal ion binding"/>
    <property type="evidence" value="ECO:0007669"/>
    <property type="project" value="InterPro"/>
</dbReference>
<organism evidence="3 4">
    <name type="scientific">Magnetococcus marinus (strain ATCC BAA-1437 / JCM 17883 / MC-1)</name>
    <dbReference type="NCBI Taxonomy" id="156889"/>
    <lineage>
        <taxon>Bacteria</taxon>
        <taxon>Pseudomonadati</taxon>
        <taxon>Pseudomonadota</taxon>
        <taxon>Magnetococcia</taxon>
        <taxon>Magnetococcales</taxon>
        <taxon>Magnetococcaceae</taxon>
        <taxon>Magnetococcus</taxon>
    </lineage>
</organism>
<dbReference type="Pfam" id="PF04023">
    <property type="entry name" value="FeoA"/>
    <property type="match status" value="1"/>
</dbReference>
<gene>
    <name evidence="3" type="ordered locus">Mmc1_2189</name>
</gene>
<reference evidence="3 4" key="2">
    <citation type="journal article" date="2012" name="Int. J. Syst. Evol. Microbiol.">
        <title>Magnetococcus marinus gen. nov., sp. nov., a marine, magnetotactic bacterium that represents a novel lineage (Magnetococcaceae fam. nov.; Magnetococcales ord. nov.) at the base of the Alphaproteobacteria.</title>
        <authorList>
            <person name="Bazylinski D.A."/>
            <person name="Williams T.J."/>
            <person name="Lefevre C.T."/>
            <person name="Berg R.J."/>
            <person name="Zhang C.L."/>
            <person name="Bowser S.S."/>
            <person name="Dean A.J."/>
            <person name="Beveridge T.J."/>
        </authorList>
    </citation>
    <scope>NUCLEOTIDE SEQUENCE [LARGE SCALE GENOMIC DNA]</scope>
    <source>
        <strain evidence="4">ATCC BAA-1437 / JCM 17883 / MC-1</strain>
    </source>
</reference>
<dbReference type="PANTHER" id="PTHR42954:SF2">
    <property type="entry name" value="FE(2+) TRANSPORT PROTEIN A"/>
    <property type="match status" value="1"/>
</dbReference>
<dbReference type="SUPFAM" id="SSF50037">
    <property type="entry name" value="C-terminal domain of transcriptional repressors"/>
    <property type="match status" value="1"/>
</dbReference>
<dbReference type="KEGG" id="mgm:Mmc1_2189"/>